<dbReference type="Gene3D" id="2.60.200.20">
    <property type="match status" value="1"/>
</dbReference>
<gene>
    <name evidence="2" type="ORF">CBW21_13125</name>
</gene>
<reference evidence="2 3" key="1">
    <citation type="submission" date="2017-05" db="EMBL/GenBank/DDBJ databases">
        <title>Chromobacterium violaceum GHPS1 isolated from Hydrocarbon polluted soil in French Guiana display an awesome secondary metabolite arsenal and a battery of drug and heavy-metal-resistance and detoxification of xenobiotics proteins.</title>
        <authorList>
            <person name="Belbahri L."/>
        </authorList>
    </citation>
    <scope>NUCLEOTIDE SEQUENCE [LARGE SCALE GENOMIC DNA]</scope>
    <source>
        <strain evidence="2 3">GHPS1</strain>
    </source>
</reference>
<organism evidence="2 3">
    <name type="scientific">Chromobacterium violaceum</name>
    <dbReference type="NCBI Taxonomy" id="536"/>
    <lineage>
        <taxon>Bacteria</taxon>
        <taxon>Pseudomonadati</taxon>
        <taxon>Pseudomonadota</taxon>
        <taxon>Betaproteobacteria</taxon>
        <taxon>Neisseriales</taxon>
        <taxon>Chromobacteriaceae</taxon>
        <taxon>Chromobacterium</taxon>
    </lineage>
</organism>
<evidence type="ECO:0000313" key="2">
    <source>
        <dbReference type="EMBL" id="OVE47736.1"/>
    </source>
</evidence>
<evidence type="ECO:0000313" key="3">
    <source>
        <dbReference type="Proteomes" id="UP000196342"/>
    </source>
</evidence>
<dbReference type="Gene3D" id="3.30.70.1770">
    <property type="match status" value="1"/>
</dbReference>
<protein>
    <recommendedName>
        <fullName evidence="4">Type III secretion system needle complex protein PrgH</fullName>
    </recommendedName>
</protein>
<keyword evidence="3" id="KW-1185">Reference proteome</keyword>
<evidence type="ECO:0000256" key="1">
    <source>
        <dbReference type="SAM" id="Phobius"/>
    </source>
</evidence>
<keyword evidence="1" id="KW-1133">Transmembrane helix</keyword>
<dbReference type="Gene3D" id="3.30.70.1780">
    <property type="match status" value="1"/>
</dbReference>
<dbReference type="NCBIfam" id="NF011855">
    <property type="entry name" value="PRK15327.1"/>
    <property type="match status" value="1"/>
</dbReference>
<dbReference type="GO" id="GO:0016020">
    <property type="term" value="C:membrane"/>
    <property type="evidence" value="ECO:0007669"/>
    <property type="project" value="InterPro"/>
</dbReference>
<dbReference type="Gene3D" id="3.30.300.170">
    <property type="match status" value="1"/>
</dbReference>
<name>A0A202B841_CHRVL</name>
<evidence type="ECO:0008006" key="4">
    <source>
        <dbReference type="Google" id="ProtNLM"/>
    </source>
</evidence>
<keyword evidence="1" id="KW-0472">Membrane</keyword>
<dbReference type="InterPro" id="IPR013387">
    <property type="entry name" value="T3SS_PrgH/EprH"/>
</dbReference>
<dbReference type="EMBL" id="NHOO01000010">
    <property type="protein sequence ID" value="OVE47736.1"/>
    <property type="molecule type" value="Genomic_DNA"/>
</dbReference>
<feature type="transmembrane region" description="Helical" evidence="1">
    <location>
        <begin position="143"/>
        <end position="164"/>
    </location>
</feature>
<dbReference type="Proteomes" id="UP000196342">
    <property type="component" value="Unassembled WGS sequence"/>
</dbReference>
<keyword evidence="1" id="KW-0812">Transmembrane</keyword>
<accession>A0A202B841</accession>
<dbReference type="NCBIfam" id="TIGR02554">
    <property type="entry name" value="PrgH"/>
    <property type="match status" value="1"/>
</dbReference>
<comment type="caution">
    <text evidence="2">The sequence shown here is derived from an EMBL/GenBank/DDBJ whole genome shotgun (WGS) entry which is preliminary data.</text>
</comment>
<dbReference type="Pfam" id="PF09480">
    <property type="entry name" value="PrgH"/>
    <property type="match status" value="1"/>
</dbReference>
<proteinExistence type="predicted"/>
<sequence length="393" mass="43354">MTVEDINTSGRDAVVVRLLNSPLRGCEFTLQPGKTLFLVGPESALTADGLPPELPADSLFVPLAEGGVNFELLLDNGCARLRILGDEVTENEAPFNQPLSVGALRLALRPQHLPWQAEILNGFEPTGAPAAPSSATPGRAGRALLALGALCAVALLAAGGHWLWNSQQRQVAELSALLGDDGQRFHVLPGRDGVYYVAAADARDGVWARQSLLRAEFRQPVQIVEPAGESERVSRWLSESRPELAFYRLLLDDPRRPQLWISRQRSPLDEASRQKLASQLSALMPYAERVSIVPVDDEAASRQAEEGLSRQALPFTRNDQRDSVTFVIAGALDDGELQRARQFVDAYYRQWGGRYVQFAIELKDDWLKGKSFKYGSQGYVKLNSGHWYFPKPL</sequence>
<dbReference type="AlphaFoldDB" id="A0A202B841"/>
<dbReference type="InterPro" id="IPR019029">
    <property type="entry name" value="T3SS_PrgH/EprH-like"/>
</dbReference>